<proteinExistence type="predicted"/>
<dbReference type="PANTHER" id="PTHR43336">
    <property type="entry name" value="OXYGEN SENSOR HISTIDINE KINASE RESPONSE REGULATOR DEVS/DOSS"/>
    <property type="match status" value="1"/>
</dbReference>
<gene>
    <name evidence="2" type="ORF">TVAG_116870</name>
</gene>
<dbReference type="RefSeq" id="XP_001310099.1">
    <property type="nucleotide sequence ID" value="XM_001310098.1"/>
</dbReference>
<dbReference type="InParanoid" id="A2FD62"/>
<dbReference type="InterPro" id="IPR029016">
    <property type="entry name" value="GAF-like_dom_sf"/>
</dbReference>
<dbReference type="VEuPathDB" id="TrichDB:TVAG_116870"/>
<reference evidence="2" key="1">
    <citation type="submission" date="2006-10" db="EMBL/GenBank/DDBJ databases">
        <authorList>
            <person name="Amadeo P."/>
            <person name="Zhao Q."/>
            <person name="Wortman J."/>
            <person name="Fraser-Liggett C."/>
            <person name="Carlton J."/>
        </authorList>
    </citation>
    <scope>NUCLEOTIDE SEQUENCE</scope>
    <source>
        <strain evidence="2">G3</strain>
    </source>
</reference>
<evidence type="ECO:0000256" key="1">
    <source>
        <dbReference type="SAM" id="MobiDB-lite"/>
    </source>
</evidence>
<accession>A2FD62</accession>
<keyword evidence="3" id="KW-1185">Reference proteome</keyword>
<reference evidence="2" key="2">
    <citation type="journal article" date="2007" name="Science">
        <title>Draft genome sequence of the sexually transmitted pathogen Trichomonas vaginalis.</title>
        <authorList>
            <person name="Carlton J.M."/>
            <person name="Hirt R.P."/>
            <person name="Silva J.C."/>
            <person name="Delcher A.L."/>
            <person name="Schatz M."/>
            <person name="Zhao Q."/>
            <person name="Wortman J.R."/>
            <person name="Bidwell S.L."/>
            <person name="Alsmark U.C.M."/>
            <person name="Besteiro S."/>
            <person name="Sicheritz-Ponten T."/>
            <person name="Noel C.J."/>
            <person name="Dacks J.B."/>
            <person name="Foster P.G."/>
            <person name="Simillion C."/>
            <person name="Van de Peer Y."/>
            <person name="Miranda-Saavedra D."/>
            <person name="Barton G.J."/>
            <person name="Westrop G.D."/>
            <person name="Mueller S."/>
            <person name="Dessi D."/>
            <person name="Fiori P.L."/>
            <person name="Ren Q."/>
            <person name="Paulsen I."/>
            <person name="Zhang H."/>
            <person name="Bastida-Corcuera F.D."/>
            <person name="Simoes-Barbosa A."/>
            <person name="Brown M.T."/>
            <person name="Hayes R.D."/>
            <person name="Mukherjee M."/>
            <person name="Okumura C.Y."/>
            <person name="Schneider R."/>
            <person name="Smith A.J."/>
            <person name="Vanacova S."/>
            <person name="Villalvazo M."/>
            <person name="Haas B.J."/>
            <person name="Pertea M."/>
            <person name="Feldblyum T.V."/>
            <person name="Utterback T.R."/>
            <person name="Shu C.L."/>
            <person name="Osoegawa K."/>
            <person name="de Jong P.J."/>
            <person name="Hrdy I."/>
            <person name="Horvathova L."/>
            <person name="Zubacova Z."/>
            <person name="Dolezal P."/>
            <person name="Malik S.B."/>
            <person name="Logsdon J.M. Jr."/>
            <person name="Henze K."/>
            <person name="Gupta A."/>
            <person name="Wang C.C."/>
            <person name="Dunne R.L."/>
            <person name="Upcroft J.A."/>
            <person name="Upcroft P."/>
            <person name="White O."/>
            <person name="Salzberg S.L."/>
            <person name="Tang P."/>
            <person name="Chiu C.-H."/>
            <person name="Lee Y.-S."/>
            <person name="Embley T.M."/>
            <person name="Coombs G.H."/>
            <person name="Mottram J.C."/>
            <person name="Tachezy J."/>
            <person name="Fraser-Liggett C.M."/>
            <person name="Johnson P.J."/>
        </authorList>
    </citation>
    <scope>NUCLEOTIDE SEQUENCE [LARGE SCALE GENOMIC DNA]</scope>
    <source>
        <strain evidence="2">G3</strain>
    </source>
</reference>
<dbReference type="SMR" id="A2FD62"/>
<organism evidence="2 3">
    <name type="scientific">Trichomonas vaginalis (strain ATCC PRA-98 / G3)</name>
    <dbReference type="NCBI Taxonomy" id="412133"/>
    <lineage>
        <taxon>Eukaryota</taxon>
        <taxon>Metamonada</taxon>
        <taxon>Parabasalia</taxon>
        <taxon>Trichomonadida</taxon>
        <taxon>Trichomonadidae</taxon>
        <taxon>Trichomonas</taxon>
    </lineage>
</organism>
<dbReference type="Gene3D" id="3.30.450.40">
    <property type="match status" value="2"/>
</dbReference>
<name>A2FD62_TRIV3</name>
<protein>
    <recommendedName>
        <fullName evidence="4">GAF domain containing protein</fullName>
    </recommendedName>
</protein>
<dbReference type="EMBL" id="DS113727">
    <property type="protein sequence ID" value="EAX97169.1"/>
    <property type="molecule type" value="Genomic_DNA"/>
</dbReference>
<evidence type="ECO:0000313" key="3">
    <source>
        <dbReference type="Proteomes" id="UP000001542"/>
    </source>
</evidence>
<dbReference type="VEuPathDB" id="TrichDB:TVAGG3_1005210"/>
<dbReference type="PANTHER" id="PTHR43336:SF3">
    <property type="entry name" value="GUANYLATE CYCLASE DOMAIN-CONTAINING PROTEIN"/>
    <property type="match status" value="1"/>
</dbReference>
<sequence length="633" mass="71319">MKKSRSSTAPIKSVRNVGAVDIPELPLNGKTAIKSTRRQKGIVNSQRSEKTPKKTKFDYHTINSRIGTIKIPNVAQEKKVIEKREPQSVEYMSEIEEEEDFPDEVSIFATLSLLKTMEPEVIMQCLSSIPIFLRTLEMDGKLDESIISSVSLILESSELTTFVNNLVIETNVFQAISQCETIQDIEATIPKVIPILKCIVWEKTYNSNYFFSQTLSELLPIEQSIIGHCFKINDDIVTSDPGDHPNFSVDRDLPIMRGIESMILLPVKDVNDDIVCVIQCGGLYDQKNNQVPFNNYYTETLKIARTIVQKRIFAKFKSRIIPSNISGAFTELDFSTIQYTLNKITSYIQKIVPCESCEIYLFDDRYKKMTRLNDGKEFDSQTGGIAFQAGLTQDLLNIPHGQHNPSYNQDIDGRFVNKSIIAKSFFITRGHYIVAFRAKLKMPIFSNEDADFMQSAAPIIFDAIKVSTYVQKESDDAKSKMKSTNIIHATYSALSVVARDGVDPWIAARQAANAFFGTSKFFIAIFDGRSMNFLPTAVKWPFDECVSGIAYNYREITRGKQGGENFPEKLYSDLGVNAHNSIAFPFRRNAKIAGSIEVIDPIVPDIDEESTHLFGCLIANIFDKVLSKRNSIV</sequence>
<dbReference type="SUPFAM" id="SSF55781">
    <property type="entry name" value="GAF domain-like"/>
    <property type="match status" value="2"/>
</dbReference>
<dbReference type="AlphaFoldDB" id="A2FD62"/>
<dbReference type="KEGG" id="tva:4754948"/>
<feature type="region of interest" description="Disordered" evidence="1">
    <location>
        <begin position="28"/>
        <end position="55"/>
    </location>
</feature>
<evidence type="ECO:0008006" key="4">
    <source>
        <dbReference type="Google" id="ProtNLM"/>
    </source>
</evidence>
<evidence type="ECO:0000313" key="2">
    <source>
        <dbReference type="EMBL" id="EAX97169.1"/>
    </source>
</evidence>
<dbReference type="Proteomes" id="UP000001542">
    <property type="component" value="Unassembled WGS sequence"/>
</dbReference>